<reference evidence="14 15" key="2">
    <citation type="submission" date="2018-11" db="EMBL/GenBank/DDBJ databases">
        <authorList>
            <consortium name="Pathogen Informatics"/>
        </authorList>
    </citation>
    <scope>NUCLEOTIDE SEQUENCE [LARGE SCALE GENOMIC DNA]</scope>
    <source>
        <strain evidence="14 15">Egypt</strain>
    </source>
</reference>
<dbReference type="PROSITE" id="PS50125">
    <property type="entry name" value="GUANYLATE_CYCLASE_2"/>
    <property type="match status" value="2"/>
</dbReference>
<dbReference type="InterPro" id="IPR029787">
    <property type="entry name" value="Nucleotide_cyclase"/>
</dbReference>
<dbReference type="GO" id="GO:0005886">
    <property type="term" value="C:plasma membrane"/>
    <property type="evidence" value="ECO:0007669"/>
    <property type="project" value="TreeGrafter"/>
</dbReference>
<keyword evidence="9 12" id="KW-1133">Transmembrane helix</keyword>
<sequence length="769" mass="88655">MLAAGIHLQFWNKIRRRASFIYIGQSVYLQKQNRRAQHLNDRLIRARMPLSVYQEFLGRDAANFHYGGRSYYIRTNAQLTILVVELTNFNQMEEKYTLPKLVRLLTLIVDHFDKLAAEHMCERLSTRPHEFIYTSGISKVRPHHARSCTELAIDMLRTNSYFNLDPGSSFIFRMGVHSGKGTVVIWASDMLPYDILTTDIQISQRIKDFGSPGQVLVSQTTYSRISEHFNSKLVGQIRLDPYFTVLWPTYPESNSNPRVLRVYRIEEDDEDTLQVGTSLSSDVDMGLLGQVVKLTEHNRLHNRQQLSLVNRGEPHLLFLAPCMPRLSVFSLAPKRESTARRCSSFIQQTRWNTDREEVMDAEKHHEIDAQVLRLVTELRADPKHQIGLMQYVPLGRWTNLFINPELEWHYETHVQDTIDGTGHRFYGAMVSFRLIAVVNHMMATTSPLWLTCVGIVISFVAYLIIHQSFIQAALLQTAACMPEQAVHEVEIFISDYIMDVFISFVMIWIMGCVNDRNCRLNFLCMRELQICREETERFGDQLYRSLGQILPLHLVRFIFDQRIQRTSVYSERCSSVLNNVGIATLYISNIYTRFSQLPPQEWHLALRVINLAMCAFDDLLQDKKFDDLSYVRNSNGQLVIASGLEQFMELDSDDTYHLDRLLEFCLAAQRVMNELNEEHLRDIPQIHLKIGYTRGTVNTAIVGSEQPFYAIWGLPLHISARVAESGHSGEVQTTVDCTDLVSSHYEVIFSNVIAIDNIGLLETFVVRAR</sequence>
<dbReference type="WBParaSite" id="ECPE_0001105101-mRNA-1">
    <property type="protein sequence ID" value="ECPE_0001105101-mRNA-1"/>
    <property type="gene ID" value="ECPE_0001105101"/>
</dbReference>
<keyword evidence="6" id="KW-0547">Nucleotide-binding</keyword>
<dbReference type="PANTHER" id="PTHR45627:SF12">
    <property type="entry name" value="ADENYLATE CYCLASE TYPE 2"/>
    <property type="match status" value="1"/>
</dbReference>
<evidence type="ECO:0000256" key="8">
    <source>
        <dbReference type="ARBA" id="ARBA00022842"/>
    </source>
</evidence>
<comment type="catalytic activity">
    <reaction evidence="1">
        <text>ATP = 3',5'-cyclic AMP + diphosphate</text>
        <dbReference type="Rhea" id="RHEA:15389"/>
        <dbReference type="ChEBI" id="CHEBI:30616"/>
        <dbReference type="ChEBI" id="CHEBI:33019"/>
        <dbReference type="ChEBI" id="CHEBI:58165"/>
        <dbReference type="EC" id="4.6.1.1"/>
    </reaction>
</comment>
<evidence type="ECO:0000313" key="15">
    <source>
        <dbReference type="Proteomes" id="UP000272942"/>
    </source>
</evidence>
<name>A0A183AVN2_9TREM</name>
<reference evidence="16" key="1">
    <citation type="submission" date="2016-06" db="UniProtKB">
        <authorList>
            <consortium name="WormBaseParasite"/>
        </authorList>
    </citation>
    <scope>IDENTIFICATION</scope>
</reference>
<dbReference type="Proteomes" id="UP000272942">
    <property type="component" value="Unassembled WGS sequence"/>
</dbReference>
<evidence type="ECO:0000256" key="3">
    <source>
        <dbReference type="ARBA" id="ARBA00012201"/>
    </source>
</evidence>
<dbReference type="Pfam" id="PF00211">
    <property type="entry name" value="Guanylate_cyc"/>
    <property type="match status" value="2"/>
</dbReference>
<keyword evidence="10 12" id="KW-0472">Membrane</keyword>
<keyword evidence="15" id="KW-1185">Reference proteome</keyword>
<dbReference type="GO" id="GO:0005524">
    <property type="term" value="F:ATP binding"/>
    <property type="evidence" value="ECO:0007669"/>
    <property type="project" value="UniProtKB-KW"/>
</dbReference>
<evidence type="ECO:0000256" key="12">
    <source>
        <dbReference type="SAM" id="Phobius"/>
    </source>
</evidence>
<dbReference type="SUPFAM" id="SSF55073">
    <property type="entry name" value="Nucleotide cyclase"/>
    <property type="match status" value="2"/>
</dbReference>
<evidence type="ECO:0000256" key="7">
    <source>
        <dbReference type="ARBA" id="ARBA00022840"/>
    </source>
</evidence>
<evidence type="ECO:0000313" key="14">
    <source>
        <dbReference type="EMBL" id="VDP87953.1"/>
    </source>
</evidence>
<feature type="transmembrane region" description="Helical" evidence="12">
    <location>
        <begin position="491"/>
        <end position="511"/>
    </location>
</feature>
<dbReference type="GO" id="GO:0009190">
    <property type="term" value="P:cyclic nucleotide biosynthetic process"/>
    <property type="evidence" value="ECO:0007669"/>
    <property type="project" value="InterPro"/>
</dbReference>
<evidence type="ECO:0000256" key="4">
    <source>
        <dbReference type="ARBA" id="ARBA00022692"/>
    </source>
</evidence>
<comment type="subcellular location">
    <subcellularLocation>
        <location evidence="2">Membrane</location>
        <topology evidence="2">Multi-pass membrane protein</topology>
    </subcellularLocation>
</comment>
<evidence type="ECO:0000313" key="16">
    <source>
        <dbReference type="WBParaSite" id="ECPE_0001105101-mRNA-1"/>
    </source>
</evidence>
<dbReference type="OrthoDB" id="6270877at2759"/>
<keyword evidence="7" id="KW-0067">ATP-binding</keyword>
<keyword evidence="8" id="KW-0460">Magnesium</keyword>
<dbReference type="GO" id="GO:0035556">
    <property type="term" value="P:intracellular signal transduction"/>
    <property type="evidence" value="ECO:0007669"/>
    <property type="project" value="InterPro"/>
</dbReference>
<feature type="domain" description="Guanylate cyclase" evidence="13">
    <location>
        <begin position="574"/>
        <end position="723"/>
    </location>
</feature>
<feature type="domain" description="Guanylate cyclase" evidence="13">
    <location>
        <begin position="80"/>
        <end position="207"/>
    </location>
</feature>
<evidence type="ECO:0000256" key="2">
    <source>
        <dbReference type="ARBA" id="ARBA00004141"/>
    </source>
</evidence>
<dbReference type="GO" id="GO:0007189">
    <property type="term" value="P:adenylate cyclase-activating G protein-coupled receptor signaling pathway"/>
    <property type="evidence" value="ECO:0007669"/>
    <property type="project" value="TreeGrafter"/>
</dbReference>
<dbReference type="InterPro" id="IPR001054">
    <property type="entry name" value="A/G_cyclase"/>
</dbReference>
<evidence type="ECO:0000256" key="5">
    <source>
        <dbReference type="ARBA" id="ARBA00022723"/>
    </source>
</evidence>
<keyword evidence="11" id="KW-0456">Lyase</keyword>
<dbReference type="EC" id="4.6.1.1" evidence="3"/>
<evidence type="ECO:0000256" key="1">
    <source>
        <dbReference type="ARBA" id="ARBA00001593"/>
    </source>
</evidence>
<dbReference type="AlphaFoldDB" id="A0A183AVN2"/>
<dbReference type="PANTHER" id="PTHR45627">
    <property type="entry name" value="ADENYLATE CYCLASE TYPE 1"/>
    <property type="match status" value="1"/>
</dbReference>
<dbReference type="CDD" id="cd07302">
    <property type="entry name" value="CHD"/>
    <property type="match status" value="1"/>
</dbReference>
<evidence type="ECO:0000259" key="13">
    <source>
        <dbReference type="PROSITE" id="PS50125"/>
    </source>
</evidence>
<proteinExistence type="predicted"/>
<dbReference type="SMART" id="SM00044">
    <property type="entry name" value="CYCc"/>
    <property type="match status" value="1"/>
</dbReference>
<accession>A0A183AVN2</accession>
<evidence type="ECO:0000256" key="10">
    <source>
        <dbReference type="ARBA" id="ARBA00023136"/>
    </source>
</evidence>
<keyword evidence="4 12" id="KW-0812">Transmembrane</keyword>
<feature type="transmembrane region" description="Helical" evidence="12">
    <location>
        <begin position="448"/>
        <end position="470"/>
    </location>
</feature>
<organism evidence="16">
    <name type="scientific">Echinostoma caproni</name>
    <dbReference type="NCBI Taxonomy" id="27848"/>
    <lineage>
        <taxon>Eukaryota</taxon>
        <taxon>Metazoa</taxon>
        <taxon>Spiralia</taxon>
        <taxon>Lophotrochozoa</taxon>
        <taxon>Platyhelminthes</taxon>
        <taxon>Trematoda</taxon>
        <taxon>Digenea</taxon>
        <taxon>Plagiorchiida</taxon>
        <taxon>Echinostomata</taxon>
        <taxon>Echinostomatoidea</taxon>
        <taxon>Echinostomatidae</taxon>
        <taxon>Echinostoma</taxon>
    </lineage>
</organism>
<dbReference type="GO" id="GO:0004016">
    <property type="term" value="F:adenylate cyclase activity"/>
    <property type="evidence" value="ECO:0007669"/>
    <property type="project" value="UniProtKB-EC"/>
</dbReference>
<dbReference type="GO" id="GO:0046872">
    <property type="term" value="F:metal ion binding"/>
    <property type="evidence" value="ECO:0007669"/>
    <property type="project" value="UniProtKB-KW"/>
</dbReference>
<evidence type="ECO:0000256" key="9">
    <source>
        <dbReference type="ARBA" id="ARBA00022989"/>
    </source>
</evidence>
<dbReference type="EMBL" id="UZAN01050080">
    <property type="protein sequence ID" value="VDP87953.1"/>
    <property type="molecule type" value="Genomic_DNA"/>
</dbReference>
<dbReference type="Gene3D" id="3.30.70.1230">
    <property type="entry name" value="Nucleotide cyclase"/>
    <property type="match status" value="2"/>
</dbReference>
<keyword evidence="5" id="KW-0479">Metal-binding</keyword>
<evidence type="ECO:0000256" key="6">
    <source>
        <dbReference type="ARBA" id="ARBA00022741"/>
    </source>
</evidence>
<protein>
    <recommendedName>
        <fullName evidence="3">adenylate cyclase</fullName>
        <ecNumber evidence="3">4.6.1.1</ecNumber>
    </recommendedName>
</protein>
<evidence type="ECO:0000256" key="11">
    <source>
        <dbReference type="ARBA" id="ARBA00023239"/>
    </source>
</evidence>
<gene>
    <name evidence="14" type="ORF">ECPE_LOCUS11017</name>
</gene>